<evidence type="ECO:0000259" key="16">
    <source>
        <dbReference type="PROSITE" id="PS50109"/>
    </source>
</evidence>
<evidence type="ECO:0000259" key="19">
    <source>
        <dbReference type="PROSITE" id="PS50885"/>
    </source>
</evidence>
<keyword evidence="9" id="KW-0418">Kinase</keyword>
<evidence type="ECO:0000259" key="17">
    <source>
        <dbReference type="PROSITE" id="PS50112"/>
    </source>
</evidence>
<evidence type="ECO:0000259" key="18">
    <source>
        <dbReference type="PROSITE" id="PS50113"/>
    </source>
</evidence>
<evidence type="ECO:0000256" key="3">
    <source>
        <dbReference type="ARBA" id="ARBA00012438"/>
    </source>
</evidence>
<dbReference type="CDD" id="cd16922">
    <property type="entry name" value="HATPase_EvgS-ArcB-TorS-like"/>
    <property type="match status" value="1"/>
</dbReference>
<keyword evidence="6" id="KW-0808">Transferase</keyword>
<dbReference type="SUPFAM" id="SSF55874">
    <property type="entry name" value="ATPase domain of HSP90 chaperone/DNA topoisomerase II/histidine kinase"/>
    <property type="match status" value="1"/>
</dbReference>
<dbReference type="Proteomes" id="UP001163336">
    <property type="component" value="Chromosome"/>
</dbReference>
<feature type="transmembrane region" description="Helical" evidence="15">
    <location>
        <begin position="306"/>
        <end position="325"/>
    </location>
</feature>
<dbReference type="RefSeq" id="WP_281909023.1">
    <property type="nucleotide sequence ID" value="NZ_AP026966.1"/>
</dbReference>
<feature type="domain" description="Histidine kinase" evidence="16">
    <location>
        <begin position="541"/>
        <end position="762"/>
    </location>
</feature>
<dbReference type="InterPro" id="IPR013767">
    <property type="entry name" value="PAS_fold"/>
</dbReference>
<keyword evidence="4" id="KW-1003">Cell membrane</keyword>
<dbReference type="Gene3D" id="3.30.565.10">
    <property type="entry name" value="Histidine kinase-like ATPase, C-terminal domain"/>
    <property type="match status" value="1"/>
</dbReference>
<evidence type="ECO:0000256" key="11">
    <source>
        <dbReference type="ARBA" id="ARBA00022989"/>
    </source>
</evidence>
<evidence type="ECO:0000256" key="13">
    <source>
        <dbReference type="ARBA" id="ARBA00023136"/>
    </source>
</evidence>
<proteinExistence type="predicted"/>
<evidence type="ECO:0000256" key="5">
    <source>
        <dbReference type="ARBA" id="ARBA00022553"/>
    </source>
</evidence>
<dbReference type="InterPro" id="IPR036097">
    <property type="entry name" value="HisK_dim/P_sf"/>
</dbReference>
<dbReference type="InterPro" id="IPR035965">
    <property type="entry name" value="PAS-like_dom_sf"/>
</dbReference>
<evidence type="ECO:0000256" key="9">
    <source>
        <dbReference type="ARBA" id="ARBA00022777"/>
    </source>
</evidence>
<dbReference type="Gene3D" id="6.10.340.10">
    <property type="match status" value="1"/>
</dbReference>
<dbReference type="InterPro" id="IPR000700">
    <property type="entry name" value="PAS-assoc_C"/>
</dbReference>
<dbReference type="SMART" id="SM00091">
    <property type="entry name" value="PAS"/>
    <property type="match status" value="1"/>
</dbReference>
<feature type="domain" description="PAS" evidence="17">
    <location>
        <begin position="409"/>
        <end position="463"/>
    </location>
</feature>
<dbReference type="PROSITE" id="PS50885">
    <property type="entry name" value="HAMP"/>
    <property type="match status" value="1"/>
</dbReference>
<dbReference type="InterPro" id="IPR003661">
    <property type="entry name" value="HisK_dim/P_dom"/>
</dbReference>
<evidence type="ECO:0000256" key="15">
    <source>
        <dbReference type="SAM" id="Phobius"/>
    </source>
</evidence>
<dbReference type="InterPro" id="IPR005467">
    <property type="entry name" value="His_kinase_dom"/>
</dbReference>
<evidence type="ECO:0000256" key="7">
    <source>
        <dbReference type="ARBA" id="ARBA00022692"/>
    </source>
</evidence>
<dbReference type="EMBL" id="AP026966">
    <property type="protein sequence ID" value="BDT60056.1"/>
    <property type="molecule type" value="Genomic_DNA"/>
</dbReference>
<evidence type="ECO:0000256" key="2">
    <source>
        <dbReference type="ARBA" id="ARBA00004651"/>
    </source>
</evidence>
<dbReference type="InterPro" id="IPR050351">
    <property type="entry name" value="BphY/WalK/GraS-like"/>
</dbReference>
<keyword evidence="14" id="KW-0175">Coiled coil</keyword>
<feature type="domain" description="HAMP" evidence="19">
    <location>
        <begin position="326"/>
        <end position="379"/>
    </location>
</feature>
<dbReference type="Gene3D" id="1.10.287.130">
    <property type="match status" value="1"/>
</dbReference>
<keyword evidence="5" id="KW-0597">Phosphoprotein</keyword>
<feature type="transmembrane region" description="Helical" evidence="15">
    <location>
        <begin position="16"/>
        <end position="39"/>
    </location>
</feature>
<dbReference type="InterPro" id="IPR036890">
    <property type="entry name" value="HATPase_C_sf"/>
</dbReference>
<dbReference type="NCBIfam" id="TIGR00229">
    <property type="entry name" value="sensory_box"/>
    <property type="match status" value="1"/>
</dbReference>
<dbReference type="PRINTS" id="PR00344">
    <property type="entry name" value="BCTRLSENSOR"/>
</dbReference>
<evidence type="ECO:0000256" key="1">
    <source>
        <dbReference type="ARBA" id="ARBA00000085"/>
    </source>
</evidence>
<feature type="domain" description="PAC" evidence="18">
    <location>
        <begin position="487"/>
        <end position="537"/>
    </location>
</feature>
<keyword evidence="7 15" id="KW-0812">Transmembrane</keyword>
<evidence type="ECO:0000256" key="10">
    <source>
        <dbReference type="ARBA" id="ARBA00022840"/>
    </source>
</evidence>
<dbReference type="PROSITE" id="PS50112">
    <property type="entry name" value="PAS"/>
    <property type="match status" value="1"/>
</dbReference>
<keyword evidence="21" id="KW-1185">Reference proteome</keyword>
<evidence type="ECO:0000256" key="14">
    <source>
        <dbReference type="SAM" id="Coils"/>
    </source>
</evidence>
<dbReference type="PANTHER" id="PTHR42878">
    <property type="entry name" value="TWO-COMPONENT HISTIDINE KINASE"/>
    <property type="match status" value="1"/>
</dbReference>
<evidence type="ECO:0000256" key="8">
    <source>
        <dbReference type="ARBA" id="ARBA00022741"/>
    </source>
</evidence>
<dbReference type="EC" id="2.7.13.3" evidence="3"/>
<accession>A0ABM8C9X9</accession>
<evidence type="ECO:0000256" key="4">
    <source>
        <dbReference type="ARBA" id="ARBA00022475"/>
    </source>
</evidence>
<dbReference type="InterPro" id="IPR004358">
    <property type="entry name" value="Sig_transdc_His_kin-like_C"/>
</dbReference>
<evidence type="ECO:0000256" key="12">
    <source>
        <dbReference type="ARBA" id="ARBA00023012"/>
    </source>
</evidence>
<keyword evidence="12" id="KW-0902">Two-component regulatory system</keyword>
<feature type="coiled-coil region" evidence="14">
    <location>
        <begin position="367"/>
        <end position="394"/>
    </location>
</feature>
<protein>
    <recommendedName>
        <fullName evidence="3">histidine kinase</fullName>
        <ecNumber evidence="3">2.7.13.3</ecNumber>
    </recommendedName>
</protein>
<dbReference type="CDD" id="cd00082">
    <property type="entry name" value="HisKA"/>
    <property type="match status" value="1"/>
</dbReference>
<dbReference type="InterPro" id="IPR000014">
    <property type="entry name" value="PAS"/>
</dbReference>
<comment type="subcellular location">
    <subcellularLocation>
        <location evidence="2">Cell membrane</location>
        <topology evidence="2">Multi-pass membrane protein</topology>
    </subcellularLocation>
</comment>
<dbReference type="Pfam" id="PF02518">
    <property type="entry name" value="HATPase_c"/>
    <property type="match status" value="1"/>
</dbReference>
<organism evidence="20 21">
    <name type="scientific">Massilia varians</name>
    <dbReference type="NCBI Taxonomy" id="457921"/>
    <lineage>
        <taxon>Bacteria</taxon>
        <taxon>Pseudomonadati</taxon>
        <taxon>Pseudomonadota</taxon>
        <taxon>Betaproteobacteria</taxon>
        <taxon>Burkholderiales</taxon>
        <taxon>Oxalobacteraceae</taxon>
        <taxon>Telluria group</taxon>
        <taxon>Massilia</taxon>
    </lineage>
</organism>
<comment type="catalytic activity">
    <reaction evidence="1">
        <text>ATP + protein L-histidine = ADP + protein N-phospho-L-histidine.</text>
        <dbReference type="EC" id="2.7.13.3"/>
    </reaction>
</comment>
<keyword evidence="8" id="KW-0547">Nucleotide-binding</keyword>
<dbReference type="SMART" id="SM00387">
    <property type="entry name" value="HATPase_c"/>
    <property type="match status" value="1"/>
</dbReference>
<reference evidence="20" key="1">
    <citation type="submission" date="2022-11" db="EMBL/GenBank/DDBJ databases">
        <title>Isolation and characterization of PLA-degrading bacterium Massilia sp. from Antarctic soil.</title>
        <authorList>
            <person name="Sato K."/>
            <person name="Gomez-Fuentes C."/>
            <person name="Ahmad S.A."/>
            <person name="Zulkharnain A."/>
        </authorList>
    </citation>
    <scope>NUCLEOTIDE SEQUENCE</scope>
    <source>
        <strain evidence="20">N-3</strain>
    </source>
</reference>
<dbReference type="Gene3D" id="3.30.450.20">
    <property type="entry name" value="PAS domain"/>
    <property type="match status" value="2"/>
</dbReference>
<dbReference type="InterPro" id="IPR033479">
    <property type="entry name" value="dCache_1"/>
</dbReference>
<evidence type="ECO:0000313" key="21">
    <source>
        <dbReference type="Proteomes" id="UP001163336"/>
    </source>
</evidence>
<dbReference type="Pfam" id="PF00512">
    <property type="entry name" value="HisKA"/>
    <property type="match status" value="1"/>
</dbReference>
<keyword evidence="13 15" id="KW-0472">Membrane</keyword>
<dbReference type="SUPFAM" id="SSF55785">
    <property type="entry name" value="PYP-like sensor domain (PAS domain)"/>
    <property type="match status" value="1"/>
</dbReference>
<evidence type="ECO:0000313" key="20">
    <source>
        <dbReference type="EMBL" id="BDT60056.1"/>
    </source>
</evidence>
<dbReference type="InterPro" id="IPR003660">
    <property type="entry name" value="HAMP_dom"/>
</dbReference>
<dbReference type="InterPro" id="IPR003594">
    <property type="entry name" value="HATPase_dom"/>
</dbReference>
<dbReference type="SUPFAM" id="SSF47384">
    <property type="entry name" value="Homodimeric domain of signal transducing histidine kinase"/>
    <property type="match status" value="1"/>
</dbReference>
<dbReference type="SMART" id="SM00388">
    <property type="entry name" value="HisKA"/>
    <property type="match status" value="1"/>
</dbReference>
<dbReference type="CDD" id="cd00130">
    <property type="entry name" value="PAS"/>
    <property type="match status" value="1"/>
</dbReference>
<gene>
    <name evidence="20" type="ORF">MasN3_35500</name>
</gene>
<keyword evidence="11 15" id="KW-1133">Transmembrane helix</keyword>
<dbReference type="Pfam" id="PF02743">
    <property type="entry name" value="dCache_1"/>
    <property type="match status" value="1"/>
</dbReference>
<keyword evidence="10" id="KW-0067">ATP-binding</keyword>
<evidence type="ECO:0000256" key="6">
    <source>
        <dbReference type="ARBA" id="ARBA00022679"/>
    </source>
</evidence>
<dbReference type="CDD" id="cd18774">
    <property type="entry name" value="PDC2_HK_sensor"/>
    <property type="match status" value="1"/>
</dbReference>
<sequence>MDTPATPPTRRRRRGLGAWLALAFSLLTVILTLLLVGVIERSSTEQVKDSIGNNLGEMARQTADKLDRGMAERYREVSLMTRRRALRDAGIAPAERRQVLSDMRETYGYYDWIGLTGLDGRVIVEARGLLEGVDVSQRPWFRNALAGVNVGDVHEAVKLAKLLPGENGEPRRFVDVAFPYTDLSGKTAGVLGVHLSWQWARDVERSIVASVQARGRVQALIVSRQGEVLFGPPGLQGKKIATRSLRLAQQKRAGYLVEEWPDGLSYLVGYGATVGRDLYPGLGWTVLVRQDVEDAYAPVRRLREQALWSGAALAVLFSVAGLLVARRITRPLGALAESAERLGRGEAVRLPPNANDYFEVQALSTTLNGLVDDLVRKQAELRDLNATLEQRVEERTGELERALASVQANEQRINAIVEAAQDAYIAVDRRGIILDWNGAAERMFGWRRNEAVGWPLAELVLPERYRASLGQALHAFRQTGHLAMLDQRLERKVIDRHGREFPIEMTAALAGQGEDAFFSVFLHDISERKRVEQMKNEFISTVSHELRTPLTSIQASLAMLADGMAGELPPDALRLITIASQSSERLVRMVNDLLDIQKIEAGQMHFETLAQPLLPVAERALAAMEGHARKAGVRLLGDWDAGAARIAASIDADRMEQVLTNLLSNAIKFTPAGKTVTLGLARTPGKVRLLVLDEGPGIAPEFQQRVFQRFAQADGADSRTRGGTGLGLAISKAIIEEHGGTIGFTTAPGRGTRFVVELPAAPA</sequence>
<dbReference type="PANTHER" id="PTHR42878:SF7">
    <property type="entry name" value="SENSOR HISTIDINE KINASE GLRK"/>
    <property type="match status" value="1"/>
</dbReference>
<dbReference type="Pfam" id="PF00989">
    <property type="entry name" value="PAS"/>
    <property type="match status" value="1"/>
</dbReference>
<dbReference type="PROSITE" id="PS50109">
    <property type="entry name" value="HIS_KIN"/>
    <property type="match status" value="1"/>
</dbReference>
<name>A0ABM8C9X9_9BURK</name>
<dbReference type="PROSITE" id="PS50113">
    <property type="entry name" value="PAC"/>
    <property type="match status" value="1"/>
</dbReference>